<keyword evidence="2" id="KW-0812">Transmembrane</keyword>
<feature type="transmembrane region" description="Helical" evidence="2">
    <location>
        <begin position="206"/>
        <end position="229"/>
    </location>
</feature>
<feature type="transmembrane region" description="Helical" evidence="2">
    <location>
        <begin position="278"/>
        <end position="299"/>
    </location>
</feature>
<dbReference type="RefSeq" id="WP_141918199.1">
    <property type="nucleotide sequence ID" value="NZ_BAAAYS010000016.1"/>
</dbReference>
<dbReference type="Proteomes" id="UP000318331">
    <property type="component" value="Unassembled WGS sequence"/>
</dbReference>
<evidence type="ECO:0000259" key="3">
    <source>
        <dbReference type="Pfam" id="PF26366"/>
    </source>
</evidence>
<evidence type="ECO:0000256" key="1">
    <source>
        <dbReference type="SAM" id="MobiDB-lite"/>
    </source>
</evidence>
<dbReference type="AlphaFoldDB" id="A0A543HRX7"/>
<evidence type="ECO:0000256" key="2">
    <source>
        <dbReference type="SAM" id="Phobius"/>
    </source>
</evidence>
<feature type="region of interest" description="Disordered" evidence="1">
    <location>
        <begin position="118"/>
        <end position="150"/>
    </location>
</feature>
<feature type="domain" description="DUF8094" evidence="3">
    <location>
        <begin position="327"/>
        <end position="625"/>
    </location>
</feature>
<proteinExistence type="predicted"/>
<reference evidence="4 5" key="1">
    <citation type="submission" date="2019-06" db="EMBL/GenBank/DDBJ databases">
        <title>Sequencing the genomes of 1000 actinobacteria strains.</title>
        <authorList>
            <person name="Klenk H.-P."/>
        </authorList>
    </citation>
    <scope>NUCLEOTIDE SEQUENCE [LARGE SCALE GENOMIC DNA]</scope>
    <source>
        <strain evidence="4 5">DSM 18031</strain>
    </source>
</reference>
<dbReference type="EMBL" id="VFPN01000003">
    <property type="protein sequence ID" value="TQM61095.1"/>
    <property type="molecule type" value="Genomic_DNA"/>
</dbReference>
<keyword evidence="2" id="KW-1133">Transmembrane helix</keyword>
<sequence>MRYVFAIATLALAAVLILLGIGQRTFLSGPSAIRVSTELSADSQYALLPADVLAENVGRQTVTVRGEKNVYLAYARTADVQAWLTAVPHDVLSIDQKTGELSSVSVKADEDAYRKLVVSGDSEPSDTTATKTPAEGDAMETSQLALPKNPDPKGSDLWLAEYSEDNLLTQAMDLPEGISVIVAARNGDKVLDGVSLSWSVDKSTPLAGPLLVGGIILGIVGLFLYLLAVDHDRRSTRPRRGNTKRLAGLRRQSALTGVSPKSIEKDRRRALGGGRTKLLAIPVVLSVALMASGCSADYWPKFGNEPVAPGSTAAATASAEDQDALPPAVTSPQLTRILTDASDVATTADTELDAEMAKTRFAGAALDERLANYTIRAKSPDTKAPGALSSTVMDYELPQSTKTWPRTIFTVVEDGTDSENPPLGVVLIQKSPHDNYMIHYAVEISGGSVLPDAAPAYIGTSRLAPDFNALKLQPKNIATAYADVLNNGADSNYYDYFDVTDDNLVSQVGQSWRQSERQGFAANDQEGEASFSTVPGDGEVVALSTAQQGALVAVSVLDTETIVPTNERAEITFSGSAAAALAGTNKSNTGLYQTWEYQLLFSVPGADSKDKIKLLGFTHSLVKAGAN</sequence>
<keyword evidence="5" id="KW-1185">Reference proteome</keyword>
<organism evidence="4 5">
    <name type="scientific">Klugiella xanthotipulae</name>
    <dbReference type="NCBI Taxonomy" id="244735"/>
    <lineage>
        <taxon>Bacteria</taxon>
        <taxon>Bacillati</taxon>
        <taxon>Actinomycetota</taxon>
        <taxon>Actinomycetes</taxon>
        <taxon>Micrococcales</taxon>
        <taxon>Microbacteriaceae</taxon>
        <taxon>Klugiella</taxon>
    </lineage>
</organism>
<dbReference type="Pfam" id="PF26366">
    <property type="entry name" value="DUF8094"/>
    <property type="match status" value="1"/>
</dbReference>
<protein>
    <recommendedName>
        <fullName evidence="3">DUF8094 domain-containing protein</fullName>
    </recommendedName>
</protein>
<comment type="caution">
    <text evidence="4">The sequence shown here is derived from an EMBL/GenBank/DDBJ whole genome shotgun (WGS) entry which is preliminary data.</text>
</comment>
<accession>A0A543HRX7</accession>
<dbReference type="OrthoDB" id="3265533at2"/>
<dbReference type="InterPro" id="IPR058407">
    <property type="entry name" value="DUF8094"/>
</dbReference>
<keyword evidence="2" id="KW-0472">Membrane</keyword>
<evidence type="ECO:0000313" key="4">
    <source>
        <dbReference type="EMBL" id="TQM61095.1"/>
    </source>
</evidence>
<evidence type="ECO:0000313" key="5">
    <source>
        <dbReference type="Proteomes" id="UP000318331"/>
    </source>
</evidence>
<gene>
    <name evidence="4" type="ORF">FB466_2024</name>
</gene>
<name>A0A543HRX7_9MICO</name>
<feature type="region of interest" description="Disordered" evidence="1">
    <location>
        <begin position="309"/>
        <end position="331"/>
    </location>
</feature>